<feature type="compositionally biased region" description="Acidic residues" evidence="1">
    <location>
        <begin position="50"/>
        <end position="64"/>
    </location>
</feature>
<organism evidence="2 3">
    <name type="scientific">Vespula pensylvanica</name>
    <name type="common">Western yellow jacket</name>
    <name type="synonym">Wasp</name>
    <dbReference type="NCBI Taxonomy" id="30213"/>
    <lineage>
        <taxon>Eukaryota</taxon>
        <taxon>Metazoa</taxon>
        <taxon>Ecdysozoa</taxon>
        <taxon>Arthropoda</taxon>
        <taxon>Hexapoda</taxon>
        <taxon>Insecta</taxon>
        <taxon>Pterygota</taxon>
        <taxon>Neoptera</taxon>
        <taxon>Endopterygota</taxon>
        <taxon>Hymenoptera</taxon>
        <taxon>Apocrita</taxon>
        <taxon>Aculeata</taxon>
        <taxon>Vespoidea</taxon>
        <taxon>Vespidae</taxon>
        <taxon>Vespinae</taxon>
        <taxon>Vespula</taxon>
    </lineage>
</organism>
<gene>
    <name evidence="2" type="ORF">H0235_016901</name>
</gene>
<evidence type="ECO:0000313" key="2">
    <source>
        <dbReference type="EMBL" id="KAF7394306.1"/>
    </source>
</evidence>
<sequence length="160" mass="18133">MENKGQVCGGNILDGLEKEKEEKKREIEIEIEKKEKVKNSNNNNNNNNNNDDDDDDDEDDESTFEGEQRRWFPVDFLFPLLPVLLLPPFRDLTEVVWSEKRSNTPQRVAELRGSVGPGYIGPGDPFGPRDPVWLADSRLHVAALQIVDCGFGITDYESAN</sequence>
<feature type="compositionally biased region" description="Low complexity" evidence="1">
    <location>
        <begin position="39"/>
        <end position="49"/>
    </location>
</feature>
<feature type="region of interest" description="Disordered" evidence="1">
    <location>
        <begin position="1"/>
        <end position="66"/>
    </location>
</feature>
<dbReference type="EMBL" id="JACSDY010000021">
    <property type="protein sequence ID" value="KAF7394306.1"/>
    <property type="molecule type" value="Genomic_DNA"/>
</dbReference>
<reference evidence="2" key="1">
    <citation type="journal article" date="2020" name="G3 (Bethesda)">
        <title>High-Quality Assemblies for Three Invasive Social Wasps from the &lt;i&gt;Vespula&lt;/i&gt; Genus.</title>
        <authorList>
            <person name="Harrop T.W.R."/>
            <person name="Guhlin J."/>
            <person name="McLaughlin G.M."/>
            <person name="Permina E."/>
            <person name="Stockwell P."/>
            <person name="Gilligan J."/>
            <person name="Le Lec M.F."/>
            <person name="Gruber M.A.M."/>
            <person name="Quinn O."/>
            <person name="Lovegrove M."/>
            <person name="Duncan E.J."/>
            <person name="Remnant E.J."/>
            <person name="Van Eeckhoven J."/>
            <person name="Graham B."/>
            <person name="Knapp R.A."/>
            <person name="Langford K.W."/>
            <person name="Kronenberg Z."/>
            <person name="Press M.O."/>
            <person name="Eacker S.M."/>
            <person name="Wilson-Rankin E.E."/>
            <person name="Purcell J."/>
            <person name="Lester P.J."/>
            <person name="Dearden P.K."/>
        </authorList>
    </citation>
    <scope>NUCLEOTIDE SEQUENCE</scope>
    <source>
        <strain evidence="2">Volc-1</strain>
    </source>
</reference>
<keyword evidence="3" id="KW-1185">Reference proteome</keyword>
<accession>A0A834JZ61</accession>
<protein>
    <submittedName>
        <fullName evidence="2">Uncharacterized protein</fullName>
    </submittedName>
</protein>
<feature type="compositionally biased region" description="Basic and acidic residues" evidence="1">
    <location>
        <begin position="15"/>
        <end position="38"/>
    </location>
</feature>
<dbReference type="AlphaFoldDB" id="A0A834JZ61"/>
<evidence type="ECO:0000313" key="3">
    <source>
        <dbReference type="Proteomes" id="UP000600918"/>
    </source>
</evidence>
<dbReference type="Proteomes" id="UP000600918">
    <property type="component" value="Unassembled WGS sequence"/>
</dbReference>
<name>A0A834JZ61_VESPE</name>
<proteinExistence type="predicted"/>
<evidence type="ECO:0000256" key="1">
    <source>
        <dbReference type="SAM" id="MobiDB-lite"/>
    </source>
</evidence>
<comment type="caution">
    <text evidence="2">The sequence shown here is derived from an EMBL/GenBank/DDBJ whole genome shotgun (WGS) entry which is preliminary data.</text>
</comment>